<evidence type="ECO:0000256" key="11">
    <source>
        <dbReference type="SAM" id="Phobius"/>
    </source>
</evidence>
<keyword evidence="9" id="KW-0325">Glycoprotein</keyword>
<accession>A0A9N8DXA9</accession>
<keyword evidence="7 11" id="KW-0472">Membrane</keyword>
<dbReference type="OrthoDB" id="206948at2759"/>
<evidence type="ECO:0000256" key="2">
    <source>
        <dbReference type="ARBA" id="ARBA00022614"/>
    </source>
</evidence>
<feature type="region of interest" description="Disordered" evidence="10">
    <location>
        <begin position="253"/>
        <end position="272"/>
    </location>
</feature>
<comment type="subcellular location">
    <subcellularLocation>
        <location evidence="1">Membrane</location>
        <topology evidence="1">Single-pass membrane protein</topology>
    </subcellularLocation>
</comment>
<keyword evidence="2" id="KW-0433">Leucine-rich repeat</keyword>
<keyword evidence="6 11" id="KW-1133">Transmembrane helix</keyword>
<feature type="compositionally biased region" description="Polar residues" evidence="10">
    <location>
        <begin position="121"/>
        <end position="132"/>
    </location>
</feature>
<keyword evidence="5" id="KW-0677">Repeat</keyword>
<evidence type="ECO:0000256" key="8">
    <source>
        <dbReference type="ARBA" id="ARBA00023170"/>
    </source>
</evidence>
<dbReference type="PANTHER" id="PTHR27000:SF775">
    <property type="entry name" value="PLANT INTRACELLULAR RAS-GROUP-RELATED LRR PROTEIN 3"/>
    <property type="match status" value="1"/>
</dbReference>
<evidence type="ECO:0000256" key="3">
    <source>
        <dbReference type="ARBA" id="ARBA00022692"/>
    </source>
</evidence>
<feature type="compositionally biased region" description="Basic and acidic residues" evidence="10">
    <location>
        <begin position="1"/>
        <end position="12"/>
    </location>
</feature>
<feature type="region of interest" description="Disordered" evidence="10">
    <location>
        <begin position="1"/>
        <end position="38"/>
    </location>
</feature>
<protein>
    <submittedName>
        <fullName evidence="12">Leucine Rich Repeat</fullName>
    </submittedName>
</protein>
<dbReference type="Proteomes" id="UP001153069">
    <property type="component" value="Unassembled WGS sequence"/>
</dbReference>
<keyword evidence="13" id="KW-1185">Reference proteome</keyword>
<feature type="transmembrane region" description="Helical" evidence="11">
    <location>
        <begin position="230"/>
        <end position="248"/>
    </location>
</feature>
<dbReference type="EMBL" id="CAICTM010000424">
    <property type="protein sequence ID" value="CAB9510189.1"/>
    <property type="molecule type" value="Genomic_DNA"/>
</dbReference>
<dbReference type="AlphaFoldDB" id="A0A9N8DXA9"/>
<sequence length="589" mass="64351">MKDSEDKIEHGPSELPPTEDDPDSASSVAPNDESNREKRLVALTTESLVILDAVRLSSNSNNSGQRVKSPGAISAGIAEIVRENDHDQLMTNELPPSAVTAANGSEALRKTERRTPDSIIPNHTETTDTPSPTVLREQNNRRPTVAVGAFAIAGIGVSPGIEEDWMDNSNEELSPPCELIDPVIDGAVLVDDETDNMEQGRAQTRRRHMEVIEGTIMPANQQPRNTRSTVGLAILCITALVVFLAVYLSSSSSGSHGSNFLNQTSRTTEDDPVTPTMYPPFQDGLPPNTLKAFQNTSTPEYLANAWMQNDPHLNSYSLKRQLQRYDLAWWYYITNGDNWYRNDHWLSYEVHECDWFTQAHNDSILHYDHYPVCDENNTIQILNLNSNNLQGTLPVINKFLPKLLTLDIGSNALHGRAPAGPAATANLLEVFIVSNNHFEGQLVSTGFKTFGLRVAKLDGNDLIGYLNPLFALLPRLEILHLSGNLYGGGLPNTIDGSTSLTSYKAADNLYAGTIPAAFGRIPGLETIDVHGNPGLTGQIPSEIGELSSLAFLDFTGTNVSGPVPDKLCERVQHGLMEIRANCSLVECCS</sequence>
<gene>
    <name evidence="12" type="ORF">SEMRO_425_G140170.1</name>
</gene>
<dbReference type="PANTHER" id="PTHR27000">
    <property type="entry name" value="LEUCINE-RICH REPEAT RECEPTOR-LIKE PROTEIN KINASE FAMILY PROTEIN-RELATED"/>
    <property type="match status" value="1"/>
</dbReference>
<feature type="region of interest" description="Disordered" evidence="10">
    <location>
        <begin position="102"/>
        <end position="136"/>
    </location>
</feature>
<comment type="caution">
    <text evidence="12">The sequence shown here is derived from an EMBL/GenBank/DDBJ whole genome shotgun (WGS) entry which is preliminary data.</text>
</comment>
<dbReference type="GO" id="GO:0016020">
    <property type="term" value="C:membrane"/>
    <property type="evidence" value="ECO:0007669"/>
    <property type="project" value="UniProtKB-SubCell"/>
</dbReference>
<evidence type="ECO:0000256" key="4">
    <source>
        <dbReference type="ARBA" id="ARBA00022729"/>
    </source>
</evidence>
<evidence type="ECO:0000256" key="10">
    <source>
        <dbReference type="SAM" id="MobiDB-lite"/>
    </source>
</evidence>
<reference evidence="12" key="1">
    <citation type="submission" date="2020-06" db="EMBL/GenBank/DDBJ databases">
        <authorList>
            <consortium name="Plant Systems Biology data submission"/>
        </authorList>
    </citation>
    <scope>NUCLEOTIDE SEQUENCE</scope>
    <source>
        <strain evidence="12">D6</strain>
    </source>
</reference>
<keyword evidence="4" id="KW-0732">Signal</keyword>
<feature type="compositionally biased region" description="Basic and acidic residues" evidence="10">
    <location>
        <begin position="107"/>
        <end position="116"/>
    </location>
</feature>
<dbReference type="SUPFAM" id="SSF52058">
    <property type="entry name" value="L domain-like"/>
    <property type="match status" value="1"/>
</dbReference>
<keyword evidence="8" id="KW-0675">Receptor</keyword>
<name>A0A9N8DXA9_9STRA</name>
<evidence type="ECO:0000256" key="1">
    <source>
        <dbReference type="ARBA" id="ARBA00004167"/>
    </source>
</evidence>
<evidence type="ECO:0000256" key="9">
    <source>
        <dbReference type="ARBA" id="ARBA00023180"/>
    </source>
</evidence>
<evidence type="ECO:0000313" key="12">
    <source>
        <dbReference type="EMBL" id="CAB9510189.1"/>
    </source>
</evidence>
<proteinExistence type="predicted"/>
<dbReference type="InterPro" id="IPR032675">
    <property type="entry name" value="LRR_dom_sf"/>
</dbReference>
<organism evidence="12 13">
    <name type="scientific">Seminavis robusta</name>
    <dbReference type="NCBI Taxonomy" id="568900"/>
    <lineage>
        <taxon>Eukaryota</taxon>
        <taxon>Sar</taxon>
        <taxon>Stramenopiles</taxon>
        <taxon>Ochrophyta</taxon>
        <taxon>Bacillariophyta</taxon>
        <taxon>Bacillariophyceae</taxon>
        <taxon>Bacillariophycidae</taxon>
        <taxon>Naviculales</taxon>
        <taxon>Naviculaceae</taxon>
        <taxon>Seminavis</taxon>
    </lineage>
</organism>
<keyword evidence="3 11" id="KW-0812">Transmembrane</keyword>
<evidence type="ECO:0000256" key="6">
    <source>
        <dbReference type="ARBA" id="ARBA00022989"/>
    </source>
</evidence>
<evidence type="ECO:0000313" key="13">
    <source>
        <dbReference type="Proteomes" id="UP001153069"/>
    </source>
</evidence>
<dbReference type="Gene3D" id="3.80.10.10">
    <property type="entry name" value="Ribonuclease Inhibitor"/>
    <property type="match status" value="1"/>
</dbReference>
<evidence type="ECO:0000256" key="7">
    <source>
        <dbReference type="ARBA" id="ARBA00023136"/>
    </source>
</evidence>
<evidence type="ECO:0000256" key="5">
    <source>
        <dbReference type="ARBA" id="ARBA00022737"/>
    </source>
</evidence>